<gene>
    <name evidence="1" type="ORF">SAMN04488057_114105</name>
</gene>
<evidence type="ECO:0000313" key="2">
    <source>
        <dbReference type="Proteomes" id="UP000184513"/>
    </source>
</evidence>
<keyword evidence="2" id="KW-1185">Reference proteome</keyword>
<dbReference type="RefSeq" id="WP_073096734.1">
    <property type="nucleotide sequence ID" value="NZ_FRCY01000014.1"/>
</dbReference>
<dbReference type="EMBL" id="FRCY01000014">
    <property type="protein sequence ID" value="SHN26125.1"/>
    <property type="molecule type" value="Genomic_DNA"/>
</dbReference>
<proteinExistence type="predicted"/>
<name>A0A1M7Q6K8_9BACT</name>
<dbReference type="OrthoDB" id="839994at2"/>
<reference evidence="1 2" key="1">
    <citation type="submission" date="2016-11" db="EMBL/GenBank/DDBJ databases">
        <authorList>
            <person name="Jaros S."/>
            <person name="Januszkiewicz K."/>
            <person name="Wedrychowicz H."/>
        </authorList>
    </citation>
    <scope>NUCLEOTIDE SEQUENCE [LARGE SCALE GENOMIC DNA]</scope>
    <source>
        <strain evidence="1 2">CGMCC 1.6102</strain>
    </source>
</reference>
<protein>
    <submittedName>
        <fullName evidence="1">Uncharacterized protein</fullName>
    </submittedName>
</protein>
<dbReference type="Proteomes" id="UP000184513">
    <property type="component" value="Unassembled WGS sequence"/>
</dbReference>
<dbReference type="AlphaFoldDB" id="A0A1M7Q6K8"/>
<accession>A0A1M7Q6K8</accession>
<evidence type="ECO:0000313" key="1">
    <source>
        <dbReference type="EMBL" id="SHN26125.1"/>
    </source>
</evidence>
<dbReference type="STRING" id="388280.SAMN04488057_114105"/>
<sequence length="76" mass="8589">MKRNFIASIERESGIQIEQIARELQDKGCTIRRILKLAGVISGCSSGKEKSLQELKIPGIRHIEEDRQLRALGEKD</sequence>
<organism evidence="1 2">
    <name type="scientific">Cyclobacterium lianum</name>
    <dbReference type="NCBI Taxonomy" id="388280"/>
    <lineage>
        <taxon>Bacteria</taxon>
        <taxon>Pseudomonadati</taxon>
        <taxon>Bacteroidota</taxon>
        <taxon>Cytophagia</taxon>
        <taxon>Cytophagales</taxon>
        <taxon>Cyclobacteriaceae</taxon>
        <taxon>Cyclobacterium</taxon>
    </lineage>
</organism>